<gene>
    <name evidence="2" type="ORF">HPBE_LOCUS25026</name>
</gene>
<protein>
    <submittedName>
        <fullName evidence="4">SnoaL-like domain-containing protein</fullName>
    </submittedName>
</protein>
<keyword evidence="3" id="KW-1185">Reference proteome</keyword>
<accession>A0A3P8E0D4</accession>
<evidence type="ECO:0000313" key="4">
    <source>
        <dbReference type="WBParaSite" id="HPBE_0002502701-mRNA-1"/>
    </source>
</evidence>
<dbReference type="WBParaSite" id="HPBE_0002502701-mRNA-1">
    <property type="protein sequence ID" value="HPBE_0002502701-mRNA-1"/>
    <property type="gene ID" value="HPBE_0002502701"/>
</dbReference>
<sequence>MANGDDTRNALHFSNYISDNFVTVSGYQKLPNKEIDKAGEMFNKAYNRDRTGDECMANYVEDLPHFDQMGSTVWFHREDIIEVPTAVNIPPNEGRQQITRPHPDSLLGRAEVEDVPLA</sequence>
<proteinExistence type="predicted"/>
<evidence type="ECO:0000256" key="1">
    <source>
        <dbReference type="SAM" id="MobiDB-lite"/>
    </source>
</evidence>
<evidence type="ECO:0000313" key="2">
    <source>
        <dbReference type="EMBL" id="VDP48650.1"/>
    </source>
</evidence>
<dbReference type="AlphaFoldDB" id="A0A183GQQ7"/>
<accession>A0A183GQQ7</accession>
<reference evidence="4" key="2">
    <citation type="submission" date="2019-09" db="UniProtKB">
        <authorList>
            <consortium name="WormBaseParasite"/>
        </authorList>
    </citation>
    <scope>IDENTIFICATION</scope>
</reference>
<evidence type="ECO:0000313" key="3">
    <source>
        <dbReference type="Proteomes" id="UP000050761"/>
    </source>
</evidence>
<reference evidence="2 3" key="1">
    <citation type="submission" date="2018-11" db="EMBL/GenBank/DDBJ databases">
        <authorList>
            <consortium name="Pathogen Informatics"/>
        </authorList>
    </citation>
    <scope>NUCLEOTIDE SEQUENCE [LARGE SCALE GENOMIC DNA]</scope>
</reference>
<organism evidence="3 4">
    <name type="scientific">Heligmosomoides polygyrus</name>
    <name type="common">Parasitic roundworm</name>
    <dbReference type="NCBI Taxonomy" id="6339"/>
    <lineage>
        <taxon>Eukaryota</taxon>
        <taxon>Metazoa</taxon>
        <taxon>Ecdysozoa</taxon>
        <taxon>Nematoda</taxon>
        <taxon>Chromadorea</taxon>
        <taxon>Rhabditida</taxon>
        <taxon>Rhabditina</taxon>
        <taxon>Rhabditomorpha</taxon>
        <taxon>Strongyloidea</taxon>
        <taxon>Heligmosomidae</taxon>
        <taxon>Heligmosomoides</taxon>
    </lineage>
</organism>
<feature type="region of interest" description="Disordered" evidence="1">
    <location>
        <begin position="89"/>
        <end position="118"/>
    </location>
</feature>
<dbReference type="EMBL" id="UZAH01037230">
    <property type="protein sequence ID" value="VDP48650.1"/>
    <property type="molecule type" value="Genomic_DNA"/>
</dbReference>
<dbReference type="Proteomes" id="UP000050761">
    <property type="component" value="Unassembled WGS sequence"/>
</dbReference>
<name>A0A183GQQ7_HELPZ</name>